<keyword evidence="3" id="KW-1185">Reference proteome</keyword>
<accession>A0A7W7GNY2</accession>
<proteinExistence type="predicted"/>
<dbReference type="AlphaFoldDB" id="A0A7W7GNY2"/>
<keyword evidence="1" id="KW-0812">Transmembrane</keyword>
<evidence type="ECO:0000313" key="2">
    <source>
        <dbReference type="EMBL" id="MBB4735580.1"/>
    </source>
</evidence>
<feature type="transmembrane region" description="Helical" evidence="1">
    <location>
        <begin position="112"/>
        <end position="136"/>
    </location>
</feature>
<feature type="transmembrane region" description="Helical" evidence="1">
    <location>
        <begin position="44"/>
        <end position="65"/>
    </location>
</feature>
<keyword evidence="1" id="KW-1133">Transmembrane helix</keyword>
<name>A0A7W7GNY2_9MICC</name>
<dbReference type="Proteomes" id="UP000540191">
    <property type="component" value="Unassembled WGS sequence"/>
</dbReference>
<evidence type="ECO:0000313" key="3">
    <source>
        <dbReference type="Proteomes" id="UP000540191"/>
    </source>
</evidence>
<organism evidence="2 3">
    <name type="scientific">Micrococcus cohnii</name>
    <dbReference type="NCBI Taxonomy" id="993416"/>
    <lineage>
        <taxon>Bacteria</taxon>
        <taxon>Bacillati</taxon>
        <taxon>Actinomycetota</taxon>
        <taxon>Actinomycetes</taxon>
        <taxon>Micrococcales</taxon>
        <taxon>Micrococcaceae</taxon>
        <taxon>Micrococcus</taxon>
    </lineage>
</organism>
<dbReference type="RefSeq" id="WP_184241327.1">
    <property type="nucleotide sequence ID" value="NZ_JACHNA010000001.1"/>
</dbReference>
<evidence type="ECO:0000256" key="1">
    <source>
        <dbReference type="SAM" id="Phobius"/>
    </source>
</evidence>
<dbReference type="EMBL" id="JACHNA010000001">
    <property type="protein sequence ID" value="MBB4735580.1"/>
    <property type="molecule type" value="Genomic_DNA"/>
</dbReference>
<reference evidence="2 3" key="1">
    <citation type="submission" date="2020-08" db="EMBL/GenBank/DDBJ databases">
        <title>Sequencing the genomes of 1000 actinobacteria strains.</title>
        <authorList>
            <person name="Klenk H.-P."/>
        </authorList>
    </citation>
    <scope>NUCLEOTIDE SEQUENCE [LARGE SCALE GENOMIC DNA]</scope>
    <source>
        <strain evidence="2 3">DSM 23974</strain>
    </source>
</reference>
<protein>
    <submittedName>
        <fullName evidence="2">Uncharacterized protein</fullName>
    </submittedName>
</protein>
<comment type="caution">
    <text evidence="2">The sequence shown here is derived from an EMBL/GenBank/DDBJ whole genome shotgun (WGS) entry which is preliminary data.</text>
</comment>
<keyword evidence="1" id="KW-0472">Membrane</keyword>
<feature type="transmembrane region" description="Helical" evidence="1">
    <location>
        <begin position="72"/>
        <end position="92"/>
    </location>
</feature>
<sequence length="145" mass="15079">MSRVRPAPARERLLALLGAVLFGAGVGALGTVVHMNLVAVGDGAWAVPWGAALALTLVGSTQLWWSRRADSPAAGGLLGAAAFTVAWAVQTLPEHDRLGVPLDPVFAQQAPFAALAAALWLLGLPFVVVLVMALAARERRRALSE</sequence>
<gene>
    <name evidence="2" type="ORF">HDA30_001088</name>
</gene>